<sequence>MINDYYDDFAFWHLRVFGSAIKEEMGLVEYVPKTLFLRSSSVHLRLPASSRMVRFYSEQQKQQKEGEKIDQLRMGQSSSKGGRGSGKKGTSTGLFFGFHPFAIFASLTLLASGYMMIVKPVLQMTDNTMKKPKESKSEEEEESKAEAAAVGYTKEEIDAFPFDKKTVVFVLGGPGSGKGTNSERLVGDFGFVHLSAGDLLRAEQKREVSQYGALIAHYIREGLIVPHEITIGLLRNAMMDRKECDRFLIDGFPRNVEQAKAFEETVCRAQKVLYFECPETVLLERLLNRGKTSGRSDDNIESIKKRFNTYVNDSKPVIEAYEKEGKVITISCQDSVDAVYEKTRKSVEQFLPKKK</sequence>
<keyword evidence="1" id="KW-0808">Transferase</keyword>
<keyword evidence="1" id="KW-0418">Kinase</keyword>
<organism evidence="1 2">
    <name type="scientific">Coemansia aciculifera</name>
    <dbReference type="NCBI Taxonomy" id="417176"/>
    <lineage>
        <taxon>Eukaryota</taxon>
        <taxon>Fungi</taxon>
        <taxon>Fungi incertae sedis</taxon>
        <taxon>Zoopagomycota</taxon>
        <taxon>Kickxellomycotina</taxon>
        <taxon>Kickxellomycetes</taxon>
        <taxon>Kickxellales</taxon>
        <taxon>Kickxellaceae</taxon>
        <taxon>Coemansia</taxon>
    </lineage>
</organism>
<dbReference type="Proteomes" id="UP001139981">
    <property type="component" value="Unassembled WGS sequence"/>
</dbReference>
<evidence type="ECO:0000313" key="2">
    <source>
        <dbReference type="Proteomes" id="UP001139981"/>
    </source>
</evidence>
<accession>A0ACC1M0M7</accession>
<comment type="caution">
    <text evidence="1">The sequence shown here is derived from an EMBL/GenBank/DDBJ whole genome shotgun (WGS) entry which is preliminary data.</text>
</comment>
<keyword evidence="2" id="KW-1185">Reference proteome</keyword>
<proteinExistence type="predicted"/>
<name>A0ACC1M0M7_9FUNG</name>
<gene>
    <name evidence="1" type="primary">URA6</name>
    <name evidence="1" type="ORF">IWW38_003440</name>
</gene>
<evidence type="ECO:0000313" key="1">
    <source>
        <dbReference type="EMBL" id="KAJ2891876.1"/>
    </source>
</evidence>
<protein>
    <submittedName>
        <fullName evidence="1">Bifunctional uridylate/adenylate kinase</fullName>
        <ecNumber evidence="1">2.7.4.14</ecNumber>
    </submittedName>
</protein>
<dbReference type="EMBL" id="JANBVB010000870">
    <property type="protein sequence ID" value="KAJ2891876.1"/>
    <property type="molecule type" value="Genomic_DNA"/>
</dbReference>
<dbReference type="EC" id="2.7.4.14" evidence="1"/>
<reference evidence="1" key="1">
    <citation type="submission" date="2022-07" db="EMBL/GenBank/DDBJ databases">
        <title>Phylogenomic reconstructions and comparative analyses of Kickxellomycotina fungi.</title>
        <authorList>
            <person name="Reynolds N.K."/>
            <person name="Stajich J.E."/>
            <person name="Barry K."/>
            <person name="Grigoriev I.V."/>
            <person name="Crous P."/>
            <person name="Smith M.E."/>
        </authorList>
    </citation>
    <scope>NUCLEOTIDE SEQUENCE</scope>
    <source>
        <strain evidence="1">CBS 190363</strain>
    </source>
</reference>